<feature type="region of interest" description="Disordered" evidence="1">
    <location>
        <begin position="120"/>
        <end position="178"/>
    </location>
</feature>
<accession>A0A452QT17</accession>
<dbReference type="OMA" id="WHIADAR"/>
<dbReference type="Ensembl" id="ENSUAMT00000009824.1">
    <property type="protein sequence ID" value="ENSUAMP00000008717.1"/>
    <property type="gene ID" value="ENSUAMG00000007325.1"/>
</dbReference>
<proteinExistence type="predicted"/>
<reference evidence="3" key="1">
    <citation type="submission" date="2016-06" db="EMBL/GenBank/DDBJ databases">
        <title>De novo assembly and RNA-Seq shows season-dependent expression and editing in black bear kidneys.</title>
        <authorList>
            <person name="Korstanje R."/>
            <person name="Srivastava A."/>
            <person name="Sarsani V.K."/>
            <person name="Sheehan S.M."/>
            <person name="Seger R.L."/>
            <person name="Barter M.E."/>
            <person name="Lindqvist C."/>
            <person name="Brody L.C."/>
            <person name="Mullikin J.C."/>
        </authorList>
    </citation>
    <scope>NUCLEOTIDE SEQUENCE [LARGE SCALE GENOMIC DNA]</scope>
</reference>
<reference evidence="2" key="3">
    <citation type="submission" date="2025-09" db="UniProtKB">
        <authorList>
            <consortium name="Ensembl"/>
        </authorList>
    </citation>
    <scope>IDENTIFICATION</scope>
</reference>
<feature type="compositionally biased region" description="Basic and acidic residues" evidence="1">
    <location>
        <begin position="168"/>
        <end position="178"/>
    </location>
</feature>
<organism evidence="2 3">
    <name type="scientific">Ursus americanus</name>
    <name type="common">American black bear</name>
    <name type="synonym">Euarctos americanus</name>
    <dbReference type="NCBI Taxonomy" id="9643"/>
    <lineage>
        <taxon>Eukaryota</taxon>
        <taxon>Metazoa</taxon>
        <taxon>Chordata</taxon>
        <taxon>Craniata</taxon>
        <taxon>Vertebrata</taxon>
        <taxon>Euteleostomi</taxon>
        <taxon>Mammalia</taxon>
        <taxon>Eutheria</taxon>
        <taxon>Laurasiatheria</taxon>
        <taxon>Carnivora</taxon>
        <taxon>Caniformia</taxon>
        <taxon>Ursidae</taxon>
        <taxon>Ursus</taxon>
    </lineage>
</organism>
<evidence type="ECO:0000256" key="1">
    <source>
        <dbReference type="SAM" id="MobiDB-lite"/>
    </source>
</evidence>
<dbReference type="AlphaFoldDB" id="A0A452QT17"/>
<feature type="compositionally biased region" description="Basic and acidic residues" evidence="1">
    <location>
        <begin position="120"/>
        <end position="139"/>
    </location>
</feature>
<dbReference type="GeneTree" id="ENSGT00910000147464"/>
<protein>
    <submittedName>
        <fullName evidence="2">Uncharacterized protein</fullName>
    </submittedName>
</protein>
<evidence type="ECO:0000313" key="2">
    <source>
        <dbReference type="Ensembl" id="ENSUAMP00000008717.1"/>
    </source>
</evidence>
<evidence type="ECO:0000313" key="3">
    <source>
        <dbReference type="Proteomes" id="UP000291022"/>
    </source>
</evidence>
<sequence>MPSFLSLSFSWAGSPLRASFVRLCSLNTQLRAWHIADARSICFPSFWNDRPSFYIVPFLFLLCVLSSAPCAYLSPWLLHSLFPAFHHLPNGEAGRSPPQAGIHLPSLTLLQAIKLRLQDRGGEKNENSAERAVEGKWDSFRTGPIDKSGQEEMASSSEKWRAPQTARPGERTSSRGCAQEEARLGGALCRRLGSVGNRPRLPRLNEKLCSSPHPPRVLSSPSIAGVWKPAAQPDYRFRILASAALSAAIRSFLSRWRPGTHCRALFYSCCSLCSHPHPVLRSDDLAGLVGLVHWADVTSCAHLLATPSFLLPSAVGERFPPWKHHPLPNPRPRET</sequence>
<name>A0A452QT17_URSAM</name>
<reference evidence="2" key="2">
    <citation type="submission" date="2025-08" db="UniProtKB">
        <authorList>
            <consortium name="Ensembl"/>
        </authorList>
    </citation>
    <scope>IDENTIFICATION</scope>
</reference>
<dbReference type="Proteomes" id="UP000291022">
    <property type="component" value="Unassembled WGS sequence"/>
</dbReference>
<keyword evidence="3" id="KW-1185">Reference proteome</keyword>